<comment type="subcellular location">
    <subcellularLocation>
        <location evidence="1">Membrane</location>
        <topology evidence="1">Multi-pass membrane protein</topology>
    </subcellularLocation>
</comment>
<feature type="region of interest" description="Disordered" evidence="5">
    <location>
        <begin position="102"/>
        <end position="133"/>
    </location>
</feature>
<evidence type="ECO:0000313" key="7">
    <source>
        <dbReference type="EMBL" id="ETO20304.1"/>
    </source>
</evidence>
<feature type="transmembrane region" description="Helical" evidence="6">
    <location>
        <begin position="49"/>
        <end position="67"/>
    </location>
</feature>
<dbReference type="SUPFAM" id="SSF103481">
    <property type="entry name" value="Multidrug resistance efflux transporter EmrE"/>
    <property type="match status" value="1"/>
</dbReference>
<dbReference type="EMBL" id="ASPP01012746">
    <property type="protein sequence ID" value="ETO20304.1"/>
    <property type="molecule type" value="Genomic_DNA"/>
</dbReference>
<organism evidence="7 8">
    <name type="scientific">Reticulomyxa filosa</name>
    <dbReference type="NCBI Taxonomy" id="46433"/>
    <lineage>
        <taxon>Eukaryota</taxon>
        <taxon>Sar</taxon>
        <taxon>Rhizaria</taxon>
        <taxon>Retaria</taxon>
        <taxon>Foraminifera</taxon>
        <taxon>Monothalamids</taxon>
        <taxon>Reticulomyxidae</taxon>
        <taxon>Reticulomyxa</taxon>
    </lineage>
</organism>
<name>X6N3H3_RETFI</name>
<feature type="compositionally biased region" description="Low complexity" evidence="5">
    <location>
        <begin position="112"/>
        <end position="133"/>
    </location>
</feature>
<dbReference type="Proteomes" id="UP000023152">
    <property type="component" value="Unassembled WGS sequence"/>
</dbReference>
<protein>
    <submittedName>
        <fullName evidence="7">Uncharacterized protein</fullName>
    </submittedName>
</protein>
<gene>
    <name evidence="7" type="ORF">RFI_16914</name>
</gene>
<dbReference type="OrthoDB" id="1436450at2759"/>
<dbReference type="InterPro" id="IPR037185">
    <property type="entry name" value="EmrE-like"/>
</dbReference>
<dbReference type="PANTHER" id="PTHR23051">
    <property type="entry name" value="SOLUTE CARRIER FAMILY 35, MEMBER F5"/>
    <property type="match status" value="1"/>
</dbReference>
<evidence type="ECO:0000256" key="6">
    <source>
        <dbReference type="SAM" id="Phobius"/>
    </source>
</evidence>
<accession>X6N3H3</accession>
<feature type="transmembrane region" description="Helical" evidence="6">
    <location>
        <begin position="206"/>
        <end position="225"/>
    </location>
</feature>
<feature type="transmembrane region" description="Helical" evidence="6">
    <location>
        <begin position="153"/>
        <end position="176"/>
    </location>
</feature>
<evidence type="ECO:0000256" key="3">
    <source>
        <dbReference type="ARBA" id="ARBA00022989"/>
    </source>
</evidence>
<comment type="caution">
    <text evidence="7">The sequence shown here is derived from an EMBL/GenBank/DDBJ whole genome shotgun (WGS) entry which is preliminary data.</text>
</comment>
<evidence type="ECO:0000256" key="5">
    <source>
        <dbReference type="SAM" id="MobiDB-lite"/>
    </source>
</evidence>
<dbReference type="AlphaFoldDB" id="X6N3H3"/>
<keyword evidence="4 6" id="KW-0472">Membrane</keyword>
<keyword evidence="8" id="KW-1185">Reference proteome</keyword>
<dbReference type="PANTHER" id="PTHR23051:SF0">
    <property type="entry name" value="SOLUTE CARRIER FAMILY 35 MEMBER F5"/>
    <property type="match status" value="1"/>
</dbReference>
<evidence type="ECO:0000256" key="4">
    <source>
        <dbReference type="ARBA" id="ARBA00023136"/>
    </source>
</evidence>
<feature type="transmembrane region" description="Helical" evidence="6">
    <location>
        <begin position="237"/>
        <end position="254"/>
    </location>
</feature>
<proteinExistence type="predicted"/>
<feature type="compositionally biased region" description="Acidic residues" evidence="5">
    <location>
        <begin position="102"/>
        <end position="111"/>
    </location>
</feature>
<reference evidence="7 8" key="1">
    <citation type="journal article" date="2013" name="Curr. Biol.">
        <title>The Genome of the Foraminiferan Reticulomyxa filosa.</title>
        <authorList>
            <person name="Glockner G."/>
            <person name="Hulsmann N."/>
            <person name="Schleicher M."/>
            <person name="Noegel A.A."/>
            <person name="Eichinger L."/>
            <person name="Gallinger C."/>
            <person name="Pawlowski J."/>
            <person name="Sierra R."/>
            <person name="Euteneuer U."/>
            <person name="Pillet L."/>
            <person name="Moustafa A."/>
            <person name="Platzer M."/>
            <person name="Groth M."/>
            <person name="Szafranski K."/>
            <person name="Schliwa M."/>
        </authorList>
    </citation>
    <scope>NUCLEOTIDE SEQUENCE [LARGE SCALE GENOMIC DNA]</scope>
</reference>
<keyword evidence="2 6" id="KW-0812">Transmembrane</keyword>
<evidence type="ECO:0000256" key="2">
    <source>
        <dbReference type="ARBA" id="ARBA00022692"/>
    </source>
</evidence>
<evidence type="ECO:0000313" key="8">
    <source>
        <dbReference type="Proteomes" id="UP000023152"/>
    </source>
</evidence>
<evidence type="ECO:0000256" key="1">
    <source>
        <dbReference type="ARBA" id="ARBA00004141"/>
    </source>
</evidence>
<feature type="non-terminal residue" evidence="7">
    <location>
        <position position="256"/>
    </location>
</feature>
<dbReference type="GO" id="GO:0016020">
    <property type="term" value="C:membrane"/>
    <property type="evidence" value="ECO:0007669"/>
    <property type="project" value="UniProtKB-SubCell"/>
</dbReference>
<keyword evidence="3 6" id="KW-1133">Transmembrane helix</keyword>
<feature type="transmembrane region" description="Helical" evidence="6">
    <location>
        <begin position="182"/>
        <end position="199"/>
    </location>
</feature>
<sequence>MCNKMNPPSRAQIQQIIGHACIFLHCILAVAMAETTKFVLESYEHPLVLRYVNIGMCVILFGPVYCYNRQRDDRYSHTRARVGDGKKQAIFERVNTQADVEEEAVIDEEPSNNDNNNNNNNDNNNNNNEQENNKSNKYLGHIIEAPISTLFKYTLLGAVFNTGGGFCLFASLLGTSVPTSTALVRLKSVFCFIISAVLFREKVTPWKIAAVAVSFIGVLCFLNELSANSGSGNTKDTWWGIVLVIFTSILFPMGDL</sequence>